<protein>
    <submittedName>
        <fullName evidence="2">Uncharacterized protein</fullName>
    </submittedName>
</protein>
<feature type="compositionally biased region" description="Basic and acidic residues" evidence="1">
    <location>
        <begin position="38"/>
        <end position="48"/>
    </location>
</feature>
<gene>
    <name evidence="2" type="ORF">C7S18_14870</name>
</gene>
<evidence type="ECO:0000313" key="2">
    <source>
        <dbReference type="EMBL" id="AVP98390.1"/>
    </source>
</evidence>
<dbReference type="AlphaFoldDB" id="A0A2P1PU86"/>
<keyword evidence="3" id="KW-1185">Reference proteome</keyword>
<evidence type="ECO:0000256" key="1">
    <source>
        <dbReference type="SAM" id="MobiDB-lite"/>
    </source>
</evidence>
<reference evidence="2 3" key="1">
    <citation type="submission" date="2018-03" db="EMBL/GenBank/DDBJ databases">
        <title>Ahniella affigens gen. nov., sp. nov., a gammaproteobacterium isolated from sandy soil near a stream.</title>
        <authorList>
            <person name="Ko Y."/>
            <person name="Kim J.-H."/>
        </authorList>
    </citation>
    <scope>NUCLEOTIDE SEQUENCE [LARGE SCALE GENOMIC DNA]</scope>
    <source>
        <strain evidence="2 3">D13</strain>
    </source>
</reference>
<dbReference type="EMBL" id="CP027860">
    <property type="protein sequence ID" value="AVP98390.1"/>
    <property type="molecule type" value="Genomic_DNA"/>
</dbReference>
<organism evidence="2 3">
    <name type="scientific">Ahniella affigens</name>
    <dbReference type="NCBI Taxonomy" id="2021234"/>
    <lineage>
        <taxon>Bacteria</taxon>
        <taxon>Pseudomonadati</taxon>
        <taxon>Pseudomonadota</taxon>
        <taxon>Gammaproteobacteria</taxon>
        <taxon>Lysobacterales</taxon>
        <taxon>Rhodanobacteraceae</taxon>
        <taxon>Ahniella</taxon>
    </lineage>
</organism>
<proteinExistence type="predicted"/>
<reference evidence="2 3" key="2">
    <citation type="submission" date="2018-03" db="EMBL/GenBank/DDBJ databases">
        <authorList>
            <person name="Keele B.F."/>
        </authorList>
    </citation>
    <scope>NUCLEOTIDE SEQUENCE [LARGE SCALE GENOMIC DNA]</scope>
    <source>
        <strain evidence="2 3">D13</strain>
    </source>
</reference>
<name>A0A2P1PU86_9GAMM</name>
<sequence length="98" mass="10548">MDCLLQPDPANQAESGPNSLVRADPDQGDAGWPTIDRASVKNDAKNEPGRSLQTMKARARDWSLGGVIWHQGKRAAIESSAVSALLEAANRHENSQLT</sequence>
<feature type="region of interest" description="Disordered" evidence="1">
    <location>
        <begin position="1"/>
        <end position="54"/>
    </location>
</feature>
<accession>A0A2P1PU86</accession>
<dbReference type="KEGG" id="xba:C7S18_14870"/>
<evidence type="ECO:0000313" key="3">
    <source>
        <dbReference type="Proteomes" id="UP000241074"/>
    </source>
</evidence>
<dbReference type="Proteomes" id="UP000241074">
    <property type="component" value="Chromosome"/>
</dbReference>